<dbReference type="GO" id="GO:0008270">
    <property type="term" value="F:zinc ion binding"/>
    <property type="evidence" value="ECO:0007669"/>
    <property type="project" value="InterPro"/>
</dbReference>
<proteinExistence type="predicted"/>
<dbReference type="InterPro" id="IPR016192">
    <property type="entry name" value="APOBEC/CMP_deaminase_Zn-bd"/>
</dbReference>
<accession>A2BWP7</accession>
<protein>
    <submittedName>
        <fullName evidence="4">Putative cytidine/deoxycytidylate deaminase</fullName>
        <ecNumber evidence="4">3.5.4.1</ecNumber>
    </submittedName>
</protein>
<keyword evidence="4" id="KW-0378">Hydrolase</keyword>
<evidence type="ECO:0000313" key="4">
    <source>
        <dbReference type="EMBL" id="ABM72208.1"/>
    </source>
</evidence>
<dbReference type="EC" id="3.5.4.1" evidence="4"/>
<evidence type="ECO:0000256" key="1">
    <source>
        <dbReference type="ARBA" id="ARBA00022723"/>
    </source>
</evidence>
<dbReference type="Pfam" id="PF14437">
    <property type="entry name" value="MafB19-deam"/>
    <property type="match status" value="1"/>
</dbReference>
<dbReference type="InterPro" id="IPR002125">
    <property type="entry name" value="CMP_dCMP_dom"/>
</dbReference>
<evidence type="ECO:0000259" key="3">
    <source>
        <dbReference type="PROSITE" id="PS51747"/>
    </source>
</evidence>
<dbReference type="eggNOG" id="COG0590">
    <property type="taxonomic scope" value="Bacteria"/>
</dbReference>
<sequence>MNHDFEIQHREITNIDYIKWMRSILRRSDEVGKVELPITAFIIDERGRCIGRGSNKRETNNDPLGHAELIALRQASWIKNDWRFNECSIIVNLEPCTMCAAALVQARMGNVIYGAEDHKRGGFGGTIDLSKHESAHHKMNVIRGILDKDCENRIKIWFKKLRNQK</sequence>
<dbReference type="KEGG" id="pmc:P9515_10011"/>
<dbReference type="OrthoDB" id="9802676at2"/>
<dbReference type="InterPro" id="IPR058535">
    <property type="entry name" value="MafB19-deam"/>
</dbReference>
<keyword evidence="2" id="KW-0862">Zinc</keyword>
<dbReference type="GO" id="GO:0002100">
    <property type="term" value="P:tRNA wobble adenosine to inosine editing"/>
    <property type="evidence" value="ECO:0007669"/>
    <property type="project" value="InterPro"/>
</dbReference>
<gene>
    <name evidence="4" type="primary">cumB</name>
    <name evidence="4" type="ordered locus">P9515_10011</name>
</gene>
<evidence type="ECO:0000256" key="2">
    <source>
        <dbReference type="ARBA" id="ARBA00022833"/>
    </source>
</evidence>
<dbReference type="AlphaFoldDB" id="A2BWP7"/>
<dbReference type="GeneID" id="60201200"/>
<dbReference type="STRING" id="167542.P9515_10011"/>
<dbReference type="GO" id="GO:0052717">
    <property type="term" value="F:tRNA-specific adenosine-34 deaminase activity"/>
    <property type="evidence" value="ECO:0007669"/>
    <property type="project" value="UniProtKB-EC"/>
</dbReference>
<evidence type="ECO:0000313" key="5">
    <source>
        <dbReference type="Proteomes" id="UP000001589"/>
    </source>
</evidence>
<dbReference type="SUPFAM" id="SSF53927">
    <property type="entry name" value="Cytidine deaminase-like"/>
    <property type="match status" value="1"/>
</dbReference>
<dbReference type="PROSITE" id="PS51747">
    <property type="entry name" value="CYT_DCMP_DEAMINASES_2"/>
    <property type="match status" value="1"/>
</dbReference>
<dbReference type="RefSeq" id="WP_011820309.1">
    <property type="nucleotide sequence ID" value="NC_008817.1"/>
</dbReference>
<dbReference type="Proteomes" id="UP000001589">
    <property type="component" value="Chromosome"/>
</dbReference>
<dbReference type="PROSITE" id="PS00903">
    <property type="entry name" value="CYT_DCMP_DEAMINASES_1"/>
    <property type="match status" value="1"/>
</dbReference>
<dbReference type="CDD" id="cd01285">
    <property type="entry name" value="nucleoside_deaminase"/>
    <property type="match status" value="1"/>
</dbReference>
<reference evidence="4 5" key="1">
    <citation type="journal article" date="2007" name="PLoS Genet.">
        <title>Patterns and implications of gene gain and loss in the evolution of Prochlorococcus.</title>
        <authorList>
            <person name="Kettler G.C."/>
            <person name="Martiny A.C."/>
            <person name="Huang K."/>
            <person name="Zucker J."/>
            <person name="Coleman M.L."/>
            <person name="Rodrigue S."/>
            <person name="Chen F."/>
            <person name="Lapidus A."/>
            <person name="Ferriera S."/>
            <person name="Johnson J."/>
            <person name="Steglich C."/>
            <person name="Church G.M."/>
            <person name="Richardson P."/>
            <person name="Chisholm S.W."/>
        </authorList>
    </citation>
    <scope>NUCLEOTIDE SEQUENCE [LARGE SCALE GENOMIC DNA]</scope>
    <source>
        <strain evidence="4 5">MIT 9515</strain>
    </source>
</reference>
<name>A2BWP7_PROM5</name>
<organism evidence="4 5">
    <name type="scientific">Prochlorococcus marinus (strain MIT 9515)</name>
    <dbReference type="NCBI Taxonomy" id="167542"/>
    <lineage>
        <taxon>Bacteria</taxon>
        <taxon>Bacillati</taxon>
        <taxon>Cyanobacteriota</taxon>
        <taxon>Cyanophyceae</taxon>
        <taxon>Synechococcales</taxon>
        <taxon>Prochlorococcaceae</taxon>
        <taxon>Prochlorococcus</taxon>
    </lineage>
</organism>
<dbReference type="InterPro" id="IPR016193">
    <property type="entry name" value="Cytidine_deaminase-like"/>
</dbReference>
<dbReference type="PANTHER" id="PTHR11079:SF202">
    <property type="entry name" value="TRNA-SPECIFIC ADENOSINE DEAMINASE"/>
    <property type="match status" value="1"/>
</dbReference>
<feature type="domain" description="CMP/dCMP-type deaminase" evidence="3">
    <location>
        <begin position="19"/>
        <end position="126"/>
    </location>
</feature>
<dbReference type="HOGENOM" id="CLU_025810_3_2_3"/>
<dbReference type="EMBL" id="CP000552">
    <property type="protein sequence ID" value="ABM72208.1"/>
    <property type="molecule type" value="Genomic_DNA"/>
</dbReference>
<dbReference type="PANTHER" id="PTHR11079">
    <property type="entry name" value="CYTOSINE DEAMINASE FAMILY MEMBER"/>
    <property type="match status" value="1"/>
</dbReference>
<dbReference type="Gene3D" id="3.40.140.10">
    <property type="entry name" value="Cytidine Deaminase, domain 2"/>
    <property type="match status" value="1"/>
</dbReference>
<keyword evidence="1" id="KW-0479">Metal-binding</keyword>